<sequence length="159" mass="18062">MSNVNKIIILLVLANTLLMTVISWMNNLNNPPFLEGRENTMLFSRGRTYTDFEVDSFKEVITVDHKFGGIHDVHSSILSEGETKALNIYYSVNFFGENLFSTANALRSENYTPSVEPDLVEAHLMEGSSEQFFQTLYQDRYTFCYSSLLTSSVQCITAD</sequence>
<proteinExistence type="predicted"/>
<dbReference type="RefSeq" id="WP_102487349.1">
    <property type="nucleotide sequence ID" value="NZ_CAWNUM010000001.1"/>
</dbReference>
<protein>
    <submittedName>
        <fullName evidence="2">Uncharacterized protein</fullName>
    </submittedName>
</protein>
<keyword evidence="1" id="KW-1133">Transmembrane helix</keyword>
<gene>
    <name evidence="2" type="ORF">ACED33_22755</name>
</gene>
<organism evidence="2 3">
    <name type="scientific">Vibrio splendidus</name>
    <dbReference type="NCBI Taxonomy" id="29497"/>
    <lineage>
        <taxon>Bacteria</taxon>
        <taxon>Pseudomonadati</taxon>
        <taxon>Pseudomonadota</taxon>
        <taxon>Gammaproteobacteria</taxon>
        <taxon>Vibrionales</taxon>
        <taxon>Vibrionaceae</taxon>
        <taxon>Vibrio</taxon>
    </lineage>
</organism>
<evidence type="ECO:0000313" key="2">
    <source>
        <dbReference type="EMBL" id="MEZ8183504.1"/>
    </source>
</evidence>
<comment type="caution">
    <text evidence="2">The sequence shown here is derived from an EMBL/GenBank/DDBJ whole genome shotgun (WGS) entry which is preliminary data.</text>
</comment>
<evidence type="ECO:0000313" key="3">
    <source>
        <dbReference type="Proteomes" id="UP001569200"/>
    </source>
</evidence>
<name>A0ABV4M064_VIBSP</name>
<evidence type="ECO:0000256" key="1">
    <source>
        <dbReference type="SAM" id="Phobius"/>
    </source>
</evidence>
<keyword evidence="1" id="KW-0812">Transmembrane</keyword>
<accession>A0ABV4M064</accession>
<dbReference type="EMBL" id="JBGOOW010000045">
    <property type="protein sequence ID" value="MEZ8183504.1"/>
    <property type="molecule type" value="Genomic_DNA"/>
</dbReference>
<reference evidence="2 3" key="1">
    <citation type="submission" date="2024-06" db="EMBL/GenBank/DDBJ databases">
        <authorList>
            <person name="Steensen K."/>
            <person name="Seneca J."/>
            <person name="Bartlau N."/>
            <person name="Yu A.X."/>
            <person name="Polz M.F."/>
        </authorList>
    </citation>
    <scope>NUCLEOTIDE SEQUENCE [LARGE SCALE GENOMIC DNA]</scope>
    <source>
        <strain evidence="2 3">1F145</strain>
    </source>
</reference>
<keyword evidence="3" id="KW-1185">Reference proteome</keyword>
<keyword evidence="1" id="KW-0472">Membrane</keyword>
<dbReference type="Proteomes" id="UP001569200">
    <property type="component" value="Unassembled WGS sequence"/>
</dbReference>
<feature type="transmembrane region" description="Helical" evidence="1">
    <location>
        <begin position="7"/>
        <end position="25"/>
    </location>
</feature>